<dbReference type="PANTHER" id="PTHR12794">
    <property type="entry name" value="GEMIN2"/>
    <property type="match status" value="1"/>
</dbReference>
<reference evidence="3 4" key="1">
    <citation type="submission" date="2017-04" db="EMBL/GenBank/DDBJ databases">
        <title>Draft genome sequence of Tuber borchii Vittad., a whitish edible truffle.</title>
        <authorList>
            <consortium name="DOE Joint Genome Institute"/>
            <person name="Murat C."/>
            <person name="Kuo A."/>
            <person name="Barry K.W."/>
            <person name="Clum A."/>
            <person name="Dockter R.B."/>
            <person name="Fauchery L."/>
            <person name="Iotti M."/>
            <person name="Kohler A."/>
            <person name="Labutti K."/>
            <person name="Lindquist E.A."/>
            <person name="Lipzen A."/>
            <person name="Ohm R.A."/>
            <person name="Wang M."/>
            <person name="Grigoriev I.V."/>
            <person name="Zambonelli A."/>
            <person name="Martin F.M."/>
        </authorList>
    </citation>
    <scope>NUCLEOTIDE SEQUENCE [LARGE SCALE GENOMIC DNA]</scope>
    <source>
        <strain evidence="3 4">Tbo3840</strain>
    </source>
</reference>
<comment type="similarity">
    <text evidence="1">Belongs to the gemin-2 family.</text>
</comment>
<feature type="compositionally biased region" description="Basic residues" evidence="2">
    <location>
        <begin position="1"/>
        <end position="10"/>
    </location>
</feature>
<dbReference type="Proteomes" id="UP000244722">
    <property type="component" value="Unassembled WGS sequence"/>
</dbReference>
<name>A0A2T7A4Q8_TUBBO</name>
<proteinExistence type="inferred from homology"/>
<feature type="region of interest" description="Disordered" evidence="2">
    <location>
        <begin position="317"/>
        <end position="339"/>
    </location>
</feature>
<keyword evidence="4" id="KW-1185">Reference proteome</keyword>
<protein>
    <recommendedName>
        <fullName evidence="5">Survival motor neuron interacting protein 1-domain-containing protein</fullName>
    </recommendedName>
</protein>
<evidence type="ECO:0000256" key="2">
    <source>
        <dbReference type="SAM" id="MobiDB-lite"/>
    </source>
</evidence>
<dbReference type="GO" id="GO:0005634">
    <property type="term" value="C:nucleus"/>
    <property type="evidence" value="ECO:0007669"/>
    <property type="project" value="TreeGrafter"/>
</dbReference>
<dbReference type="InterPro" id="IPR035426">
    <property type="entry name" value="Gemin2/Brr1"/>
</dbReference>
<evidence type="ECO:0008006" key="5">
    <source>
        <dbReference type="Google" id="ProtNLM"/>
    </source>
</evidence>
<dbReference type="GO" id="GO:0000387">
    <property type="term" value="P:spliceosomal snRNP assembly"/>
    <property type="evidence" value="ECO:0007669"/>
    <property type="project" value="InterPro"/>
</dbReference>
<evidence type="ECO:0000256" key="1">
    <source>
        <dbReference type="ARBA" id="ARBA00025758"/>
    </source>
</evidence>
<evidence type="ECO:0000313" key="4">
    <source>
        <dbReference type="Proteomes" id="UP000244722"/>
    </source>
</evidence>
<dbReference type="PANTHER" id="PTHR12794:SF0">
    <property type="entry name" value="GEM-ASSOCIATED PROTEIN 2"/>
    <property type="match status" value="1"/>
</dbReference>
<feature type="compositionally biased region" description="Acidic residues" evidence="2">
    <location>
        <begin position="324"/>
        <end position="337"/>
    </location>
</feature>
<dbReference type="Pfam" id="PF04938">
    <property type="entry name" value="SIP1"/>
    <property type="match status" value="1"/>
</dbReference>
<feature type="region of interest" description="Disordered" evidence="2">
    <location>
        <begin position="1"/>
        <end position="81"/>
    </location>
</feature>
<evidence type="ECO:0000313" key="3">
    <source>
        <dbReference type="EMBL" id="PUU82737.1"/>
    </source>
</evidence>
<dbReference type="EMBL" id="NESQ01000023">
    <property type="protein sequence ID" value="PUU82737.1"/>
    <property type="molecule type" value="Genomic_DNA"/>
</dbReference>
<accession>A0A2T7A4Q8</accession>
<gene>
    <name evidence="3" type="ORF">B9Z19DRAFT_1074360</name>
</gene>
<feature type="compositionally biased region" description="Low complexity" evidence="2">
    <location>
        <begin position="17"/>
        <end position="28"/>
    </location>
</feature>
<dbReference type="Gene3D" id="1.20.58.1070">
    <property type="match status" value="1"/>
</dbReference>
<dbReference type="GO" id="GO:0032797">
    <property type="term" value="C:SMN complex"/>
    <property type="evidence" value="ECO:0007669"/>
    <property type="project" value="TreeGrafter"/>
</dbReference>
<dbReference type="AlphaFoldDB" id="A0A2T7A4Q8"/>
<dbReference type="OrthoDB" id="428895at2759"/>
<organism evidence="3 4">
    <name type="scientific">Tuber borchii</name>
    <name type="common">White truffle</name>
    <dbReference type="NCBI Taxonomy" id="42251"/>
    <lineage>
        <taxon>Eukaryota</taxon>
        <taxon>Fungi</taxon>
        <taxon>Dikarya</taxon>
        <taxon>Ascomycota</taxon>
        <taxon>Pezizomycotina</taxon>
        <taxon>Pezizomycetes</taxon>
        <taxon>Pezizales</taxon>
        <taxon>Tuberaceae</taxon>
        <taxon>Tuber</taxon>
    </lineage>
</organism>
<sequence length="490" mass="54369">MTKRKKRGQNKTRNPQNNNGASSSYNNNHDNGANKRPRYDFGGNGNNNNSGFDFDASKGYIDPTTGQRGAFPGLEGEPDDFYGPANDGMDYLRMVRSEAKGVPTLLVTGQKVRRPPPLPILRSDTLNYDDDEPEVIEQVATELEEGEIVEEQEEDDDEQGWYNDGAYTAAMDPTIATPLAEPPTALSLWHNALLASFRSVRQSLHVNPPTPVLPLAVSPSLSARKQRSLWQQHIFNTHPTPKELWGIDQQTVLRLLKWLTQRMSEMAKHKNGRCWSQWLWGLLVRLDDCLTADETSIVRELGKRCLIIRERMATSLQGGVPDDQKEEEAEYEDEEGNEGVQELNTVQGGDTVAAAATQQPEQTLDSPTTPKVEEIVKSEVTPQRGVTLESIPLFQVEKPAETKEAGGLELASRLRTTLQSIKTRKVQEGPLQSGQEHQPKPNAPVLQTADALSQSDTFAVLDMVISLVGDFYGQKDLLSDRKAPIHLPAS</sequence>
<comment type="caution">
    <text evidence="3">The sequence shown here is derived from an EMBL/GenBank/DDBJ whole genome shotgun (WGS) entry which is preliminary data.</text>
</comment>